<feature type="disulfide bond" evidence="2">
    <location>
        <begin position="464"/>
        <end position="473"/>
    </location>
</feature>
<feature type="compositionally biased region" description="Low complexity" evidence="4">
    <location>
        <begin position="76"/>
        <end position="88"/>
    </location>
</feature>
<evidence type="ECO:0000256" key="2">
    <source>
        <dbReference type="PROSITE-ProRule" id="PRU00076"/>
    </source>
</evidence>
<dbReference type="AlphaFoldDB" id="A0A3Q3LKE9"/>
<keyword evidence="5" id="KW-0472">Membrane</keyword>
<evidence type="ECO:0000313" key="8">
    <source>
        <dbReference type="Proteomes" id="UP000261660"/>
    </source>
</evidence>
<dbReference type="SMART" id="SM00181">
    <property type="entry name" value="EGF"/>
    <property type="match status" value="5"/>
</dbReference>
<dbReference type="Gene3D" id="2.120.10.30">
    <property type="entry name" value="TolB, C-terminal domain"/>
    <property type="match status" value="1"/>
</dbReference>
<feature type="domain" description="EGF-like" evidence="6">
    <location>
        <begin position="330"/>
        <end position="363"/>
    </location>
</feature>
<feature type="region of interest" description="Disordered" evidence="4">
    <location>
        <begin position="76"/>
        <end position="102"/>
    </location>
</feature>
<dbReference type="InterPro" id="IPR050778">
    <property type="entry name" value="Cueball_EGF_LRP_Nidogen"/>
</dbReference>
<dbReference type="Gene3D" id="2.10.25.10">
    <property type="entry name" value="Laminin"/>
    <property type="match status" value="4"/>
</dbReference>
<dbReference type="GO" id="GO:0042813">
    <property type="term" value="F:Wnt receptor activity"/>
    <property type="evidence" value="ECO:0007669"/>
    <property type="project" value="TreeGrafter"/>
</dbReference>
<dbReference type="PROSITE" id="PS50026">
    <property type="entry name" value="EGF_3"/>
    <property type="match status" value="4"/>
</dbReference>
<dbReference type="SUPFAM" id="SSF63825">
    <property type="entry name" value="YWTD domain"/>
    <property type="match status" value="1"/>
</dbReference>
<dbReference type="GO" id="GO:0005509">
    <property type="term" value="F:calcium ion binding"/>
    <property type="evidence" value="ECO:0007669"/>
    <property type="project" value="InterPro"/>
</dbReference>
<dbReference type="Pfam" id="PF00058">
    <property type="entry name" value="Ldl_recept_b"/>
    <property type="match status" value="2"/>
</dbReference>
<feature type="repeat" description="LDL-receptor class B" evidence="3">
    <location>
        <begin position="162"/>
        <end position="193"/>
    </location>
</feature>
<feature type="domain" description="EGF-like" evidence="6">
    <location>
        <begin position="403"/>
        <end position="435"/>
    </location>
</feature>
<reference evidence="7" key="1">
    <citation type="submission" date="2025-08" db="UniProtKB">
        <authorList>
            <consortium name="Ensembl"/>
        </authorList>
    </citation>
    <scope>IDENTIFICATION</scope>
</reference>
<dbReference type="PROSITE" id="PS01186">
    <property type="entry name" value="EGF_2"/>
    <property type="match status" value="1"/>
</dbReference>
<dbReference type="SUPFAM" id="SSF57196">
    <property type="entry name" value="EGF/Laminin"/>
    <property type="match status" value="4"/>
</dbReference>
<dbReference type="InterPro" id="IPR011042">
    <property type="entry name" value="6-blade_b-propeller_TolB-like"/>
</dbReference>
<dbReference type="PANTHER" id="PTHR46513">
    <property type="entry name" value="VITELLOGENIN RECEPTOR-LIKE PROTEIN-RELATED-RELATED"/>
    <property type="match status" value="1"/>
</dbReference>
<feature type="compositionally biased region" description="Basic and acidic residues" evidence="4">
    <location>
        <begin position="596"/>
        <end position="608"/>
    </location>
</feature>
<evidence type="ECO:0000259" key="6">
    <source>
        <dbReference type="PROSITE" id="PS50026"/>
    </source>
</evidence>
<sequence length="616" mass="68993">MRKDTYCKTCAKGSETCVLYIADDNEIRSLDPSMPNWRYEQIFQGDANVRIDAMDLHVKTNRIYWTNWHTGRISSYDLPSSSSSPNSNRNRRQSDSRVNNIPDLKMPRGIAVDWVAGNLYWTDSGRDVIEVAQLNGGRHRKTLISGMIDEPYAIVVDPREGKKMYWADWGNHPKIETAAMDGTMRETLVEENIQCLAVDYFNERLYWADAKLSLICSVRLNGSDAAVAVNSIKNKLHHPFSIDVFEDFIYGVTYTNNYVFRVNKFGKGLIENLTTGMNHATDIVLYHRYKQPEMTNPCDRKKCEWLCLLSPSGPVCICPNGRTLDNGTCVDGPCLVQCMNGGSCFLNAHKQPKCRCQPNYGGDRCEIDQCRDYCKNGGTCTPSPTGSPTCRCLIGFTGPNCNLHTCKDYCKNGGNCTVSAGNQPTCRCPADFQGDQCQYRSCEGYCLNKGTCLQRENGSKLCRCLPQYTGGMCEVDKCHYCRDGECIPSNRTASIVIPVLLLLLLVLLAAGALFWYRRRIRGAKGFQHQRMTNGAMNVEIGNPAYKIYEGEPDDDAGELLDVDFTLDPDKPTNFTNPVYATLYMGAQNSRNSLASTDEKKELLSRGDEEPLVDPLA</sequence>
<accession>A0A3Q3LKE9</accession>
<feature type="disulfide bond" evidence="2">
    <location>
        <begin position="392"/>
        <end position="401"/>
    </location>
</feature>
<organism evidence="7 8">
    <name type="scientific">Labrus bergylta</name>
    <name type="common">ballan wrasse</name>
    <dbReference type="NCBI Taxonomy" id="56723"/>
    <lineage>
        <taxon>Eukaryota</taxon>
        <taxon>Metazoa</taxon>
        <taxon>Chordata</taxon>
        <taxon>Craniata</taxon>
        <taxon>Vertebrata</taxon>
        <taxon>Euteleostomi</taxon>
        <taxon>Actinopterygii</taxon>
        <taxon>Neopterygii</taxon>
        <taxon>Teleostei</taxon>
        <taxon>Neoteleostei</taxon>
        <taxon>Acanthomorphata</taxon>
        <taxon>Eupercaria</taxon>
        <taxon>Labriformes</taxon>
        <taxon>Labridae</taxon>
        <taxon>Labrus</taxon>
    </lineage>
</organism>
<evidence type="ECO:0000256" key="4">
    <source>
        <dbReference type="SAM" id="MobiDB-lite"/>
    </source>
</evidence>
<reference evidence="7" key="2">
    <citation type="submission" date="2025-09" db="UniProtKB">
        <authorList>
            <consortium name="Ensembl"/>
        </authorList>
    </citation>
    <scope>IDENTIFICATION</scope>
</reference>
<keyword evidence="2" id="KW-0245">EGF-like domain</keyword>
<dbReference type="Proteomes" id="UP000261660">
    <property type="component" value="Unplaced"/>
</dbReference>
<name>A0A3Q3LKE9_9LABR</name>
<proteinExistence type="predicted"/>
<dbReference type="InterPro" id="IPR001881">
    <property type="entry name" value="EGF-like_Ca-bd_dom"/>
</dbReference>
<feature type="domain" description="EGF-like" evidence="6">
    <location>
        <begin position="366"/>
        <end position="402"/>
    </location>
</feature>
<feature type="disulfide bond" evidence="2">
    <location>
        <begin position="406"/>
        <end position="416"/>
    </location>
</feature>
<dbReference type="SMART" id="SM00135">
    <property type="entry name" value="LY"/>
    <property type="match status" value="5"/>
</dbReference>
<feature type="region of interest" description="Disordered" evidence="4">
    <location>
        <begin position="590"/>
        <end position="616"/>
    </location>
</feature>
<dbReference type="PANTHER" id="PTHR46513:SF37">
    <property type="entry name" value="LDL RECEPTOR RELATED PROTEIN 1-RELATED"/>
    <property type="match status" value="1"/>
</dbReference>
<dbReference type="InterPro" id="IPR000742">
    <property type="entry name" value="EGF"/>
</dbReference>
<dbReference type="Pfam" id="PF00008">
    <property type="entry name" value="EGF"/>
    <property type="match status" value="1"/>
</dbReference>
<protein>
    <recommendedName>
        <fullName evidence="6">EGF-like domain-containing protein</fullName>
    </recommendedName>
</protein>
<dbReference type="GeneTree" id="ENSGT00940000166603"/>
<feature type="disulfide bond" evidence="2">
    <location>
        <begin position="334"/>
        <end position="344"/>
    </location>
</feature>
<dbReference type="InParanoid" id="A0A3Q3LKE9"/>
<dbReference type="SMART" id="SM00179">
    <property type="entry name" value="EGF_CA"/>
    <property type="match status" value="2"/>
</dbReference>
<comment type="caution">
    <text evidence="2">Lacks conserved residue(s) required for the propagation of feature annotation.</text>
</comment>
<feature type="transmembrane region" description="Helical" evidence="5">
    <location>
        <begin position="495"/>
        <end position="516"/>
    </location>
</feature>
<dbReference type="GO" id="GO:0017147">
    <property type="term" value="F:Wnt-protein binding"/>
    <property type="evidence" value="ECO:0007669"/>
    <property type="project" value="TreeGrafter"/>
</dbReference>
<dbReference type="PROSITE" id="PS51120">
    <property type="entry name" value="LDLRB"/>
    <property type="match status" value="2"/>
</dbReference>
<dbReference type="PROSITE" id="PS00022">
    <property type="entry name" value="EGF_1"/>
    <property type="match status" value="2"/>
</dbReference>
<feature type="disulfide bond" evidence="2">
    <location>
        <begin position="442"/>
        <end position="452"/>
    </location>
</feature>
<dbReference type="FunFam" id="2.120.10.30:FF:000020">
    <property type="entry name" value="Prolow-density lipoprotein receptor-related protein 1"/>
    <property type="match status" value="1"/>
</dbReference>
<evidence type="ECO:0000256" key="3">
    <source>
        <dbReference type="PROSITE-ProRule" id="PRU00461"/>
    </source>
</evidence>
<dbReference type="Ensembl" id="ENSLBET00000009843.1">
    <property type="protein sequence ID" value="ENSLBEP00000009330.1"/>
    <property type="gene ID" value="ENSLBEG00000007174.1"/>
</dbReference>
<evidence type="ECO:0000256" key="1">
    <source>
        <dbReference type="ARBA" id="ARBA00023157"/>
    </source>
</evidence>
<keyword evidence="8" id="KW-1185">Reference proteome</keyword>
<dbReference type="InterPro" id="IPR000033">
    <property type="entry name" value="LDLR_classB_rpt"/>
</dbReference>
<keyword evidence="5" id="KW-1133">Transmembrane helix</keyword>
<dbReference type="STRING" id="56723.ENSLBEP00000009330"/>
<dbReference type="CDD" id="cd00054">
    <property type="entry name" value="EGF_CA"/>
    <property type="match status" value="1"/>
</dbReference>
<feature type="disulfide bond" evidence="2">
    <location>
        <begin position="370"/>
        <end position="380"/>
    </location>
</feature>
<keyword evidence="1 2" id="KW-1015">Disulfide bond</keyword>
<feature type="domain" description="EGF-like" evidence="6">
    <location>
        <begin position="438"/>
        <end position="474"/>
    </location>
</feature>
<dbReference type="GO" id="GO:0060070">
    <property type="term" value="P:canonical Wnt signaling pathway"/>
    <property type="evidence" value="ECO:0007669"/>
    <property type="project" value="TreeGrafter"/>
</dbReference>
<evidence type="ECO:0000256" key="5">
    <source>
        <dbReference type="SAM" id="Phobius"/>
    </source>
</evidence>
<keyword evidence="5" id="KW-0812">Transmembrane</keyword>
<dbReference type="GO" id="GO:0005886">
    <property type="term" value="C:plasma membrane"/>
    <property type="evidence" value="ECO:0007669"/>
    <property type="project" value="TreeGrafter"/>
</dbReference>
<feature type="repeat" description="LDL-receptor class B" evidence="3">
    <location>
        <begin position="117"/>
        <end position="160"/>
    </location>
</feature>
<evidence type="ECO:0000313" key="7">
    <source>
        <dbReference type="Ensembl" id="ENSLBEP00000009330.1"/>
    </source>
</evidence>